<evidence type="ECO:0000256" key="10">
    <source>
        <dbReference type="ARBA" id="ARBA00023242"/>
    </source>
</evidence>
<keyword evidence="16" id="KW-1185">Reference proteome</keyword>
<dbReference type="Pfam" id="PF11527">
    <property type="entry name" value="ARL2_Bind_BART"/>
    <property type="match status" value="1"/>
</dbReference>
<dbReference type="PANTHER" id="PTHR15487:SF4">
    <property type="entry name" value="ADP-RIBOSYLATION FACTOR-LIKE PROTEIN 2-BINDING PROTEIN"/>
    <property type="match status" value="1"/>
</dbReference>
<comment type="function">
    <text evidence="12 13">Together with ARL2, plays a role in the nuclear translocation, retention and transcriptional activity of STAT3. May play a role as an effector of ARL2.</text>
</comment>
<evidence type="ECO:0000256" key="7">
    <source>
        <dbReference type="ARBA" id="ARBA00023069"/>
    </source>
</evidence>
<evidence type="ECO:0000256" key="1">
    <source>
        <dbReference type="ARBA" id="ARBA00004120"/>
    </source>
</evidence>
<dbReference type="GO" id="GO:0051457">
    <property type="term" value="P:maintenance of protein location in nucleus"/>
    <property type="evidence" value="ECO:0007669"/>
    <property type="project" value="TreeGrafter"/>
</dbReference>
<protein>
    <recommendedName>
        <fullName evidence="5 13">ADP-ribosylation factor-like protein 2-binding protein</fullName>
        <shortName evidence="13">ARF-like 2-binding protein</shortName>
    </recommendedName>
</protein>
<reference evidence="15" key="1">
    <citation type="submission" date="2018-05" db="EMBL/GenBank/DDBJ databases">
        <title>Whole genome of Theropithecus gelada.</title>
        <authorList>
            <person name="Chiou K.L."/>
            <person name="Snyder-Mackler N."/>
        </authorList>
    </citation>
    <scope>NUCLEOTIDE SEQUENCE [LARGE SCALE GENOMIC DNA]</scope>
</reference>
<dbReference type="Proteomes" id="UP000694411">
    <property type="component" value="Chromosome 6"/>
</dbReference>
<comment type="similarity">
    <text evidence="4 13">Belongs to the ARL2BP family.</text>
</comment>
<proteinExistence type="inferred from homology"/>
<dbReference type="Ensembl" id="ENSTGET00000014614.1">
    <property type="protein sequence ID" value="ENSTGEP00000012159.1"/>
    <property type="gene ID" value="ENSTGEG00000009918.1"/>
</dbReference>
<dbReference type="InterPro" id="IPR038849">
    <property type="entry name" value="ARL2BP"/>
</dbReference>
<evidence type="ECO:0000313" key="16">
    <source>
        <dbReference type="Proteomes" id="UP000694411"/>
    </source>
</evidence>
<reference evidence="15" key="3">
    <citation type="submission" date="2025-09" db="UniProtKB">
        <authorList>
            <consortium name="Ensembl"/>
        </authorList>
    </citation>
    <scope>IDENTIFICATION</scope>
</reference>
<evidence type="ECO:0000256" key="13">
    <source>
        <dbReference type="RuleBase" id="RU367099"/>
    </source>
</evidence>
<keyword evidence="8 13" id="KW-0496">Mitochondrion</keyword>
<keyword evidence="10 13" id="KW-0539">Nucleus</keyword>
<keyword evidence="9 13" id="KW-0206">Cytoskeleton</keyword>
<dbReference type="GO" id="GO:0005634">
    <property type="term" value="C:nucleus"/>
    <property type="evidence" value="ECO:0007669"/>
    <property type="project" value="UniProtKB-SubCell"/>
</dbReference>
<evidence type="ECO:0000256" key="2">
    <source>
        <dbReference type="ARBA" id="ARBA00004123"/>
    </source>
</evidence>
<dbReference type="InterPro" id="IPR042541">
    <property type="entry name" value="BART_sf"/>
</dbReference>
<dbReference type="GO" id="GO:0005758">
    <property type="term" value="C:mitochondrial intermembrane space"/>
    <property type="evidence" value="ECO:0007669"/>
    <property type="project" value="UniProtKB-SubCell"/>
</dbReference>
<evidence type="ECO:0000256" key="8">
    <source>
        <dbReference type="ARBA" id="ARBA00023128"/>
    </source>
</evidence>
<organism evidence="15 16">
    <name type="scientific">Theropithecus gelada</name>
    <name type="common">Gelada baboon</name>
    <dbReference type="NCBI Taxonomy" id="9565"/>
    <lineage>
        <taxon>Eukaryota</taxon>
        <taxon>Metazoa</taxon>
        <taxon>Chordata</taxon>
        <taxon>Craniata</taxon>
        <taxon>Vertebrata</taxon>
        <taxon>Euteleostomi</taxon>
        <taxon>Mammalia</taxon>
        <taxon>Eutheria</taxon>
        <taxon>Euarchontoglires</taxon>
        <taxon>Primates</taxon>
        <taxon>Haplorrhini</taxon>
        <taxon>Catarrhini</taxon>
        <taxon>Cercopithecidae</taxon>
        <taxon>Cercopithecinae</taxon>
        <taxon>Theropithecus</taxon>
    </lineage>
</organism>
<dbReference type="GO" id="GO:0005813">
    <property type="term" value="C:centrosome"/>
    <property type="evidence" value="ECO:0007669"/>
    <property type="project" value="UniProtKB-SubCell"/>
</dbReference>
<evidence type="ECO:0000256" key="11">
    <source>
        <dbReference type="ARBA" id="ARBA00023273"/>
    </source>
</evidence>
<dbReference type="AlphaFoldDB" id="A0A8D2EW60"/>
<keyword evidence="11 13" id="KW-0966">Cell projection</keyword>
<name>A0A8D2EW60_THEGE</name>
<evidence type="ECO:0000256" key="6">
    <source>
        <dbReference type="ARBA" id="ARBA00022490"/>
    </source>
</evidence>
<dbReference type="PANTHER" id="PTHR15487">
    <property type="entry name" value="ADP-RIBOSYLATION FACTOR-LIKE PROTEIN 2-BINDING PROTEIN"/>
    <property type="match status" value="1"/>
</dbReference>
<keyword evidence="6 13" id="KW-0963">Cytoplasm</keyword>
<evidence type="ECO:0000259" key="14">
    <source>
        <dbReference type="Pfam" id="PF11527"/>
    </source>
</evidence>
<evidence type="ECO:0000256" key="3">
    <source>
        <dbReference type="ARBA" id="ARBA00004300"/>
    </source>
</evidence>
<comment type="subcellular location">
    <subcellularLocation>
        <location evidence="1 13">Cytoplasm</location>
        <location evidence="1 13">Cytoskeleton</location>
        <location evidence="1 13">Cilium basal body</location>
    </subcellularLocation>
    <subcellularLocation>
        <location evidence="3 13">Cytoplasm</location>
        <location evidence="3 13">Cytoskeleton</location>
        <location evidence="3 13">Microtubule organizing center</location>
        <location evidence="3 13">Centrosome</location>
    </subcellularLocation>
    <subcellularLocation>
        <location evidence="13">Cytoplasm</location>
    </subcellularLocation>
    <subcellularLocation>
        <location evidence="2 13">Nucleus</location>
    </subcellularLocation>
    <subcellularLocation>
        <location evidence="13">Mitochondrion intermembrane space</location>
    </subcellularLocation>
</comment>
<dbReference type="GO" id="GO:0005929">
    <property type="term" value="C:cilium"/>
    <property type="evidence" value="ECO:0007669"/>
    <property type="project" value="UniProtKB-UniRule"/>
</dbReference>
<evidence type="ECO:0000313" key="15">
    <source>
        <dbReference type="Ensembl" id="ENSTGEP00000012159.1"/>
    </source>
</evidence>
<sequence>MNTLEEENFLLSFSSISGEQFYAVAGYYIMLDNELQLLQRNFLDKYCQELEDTLKNKLTYMPTFSEYISLVEKYIKDQQLGQMLGFNMAH</sequence>
<evidence type="ECO:0000256" key="5">
    <source>
        <dbReference type="ARBA" id="ARBA00014849"/>
    </source>
</evidence>
<dbReference type="InterPro" id="IPR023379">
    <property type="entry name" value="BART_dom"/>
</dbReference>
<feature type="domain" description="BART" evidence="14">
    <location>
        <begin position="31"/>
        <end position="89"/>
    </location>
</feature>
<dbReference type="Gene3D" id="1.20.1520.10">
    <property type="entry name" value="ADP-ribosylation factor-like 2-binding protein, domain"/>
    <property type="match status" value="1"/>
</dbReference>
<keyword evidence="7 13" id="KW-0969">Cilium</keyword>
<evidence type="ECO:0000256" key="9">
    <source>
        <dbReference type="ARBA" id="ARBA00023212"/>
    </source>
</evidence>
<accession>A0A8D2EW60</accession>
<evidence type="ECO:0000256" key="4">
    <source>
        <dbReference type="ARBA" id="ARBA00009880"/>
    </source>
</evidence>
<reference evidence="15" key="2">
    <citation type="submission" date="2025-08" db="UniProtKB">
        <authorList>
            <consortium name="Ensembl"/>
        </authorList>
    </citation>
    <scope>IDENTIFICATION</scope>
</reference>
<evidence type="ECO:0000256" key="12">
    <source>
        <dbReference type="ARBA" id="ARBA00025341"/>
    </source>
</evidence>